<sequence>MERQVLADFLERINDSESPSLELERIRTEGNTISRKKLRTLVRRDVGELGIDSLPANIELSPGRMVMSFCTIQDLAEAMYSLARIIEAEGDALAKRYEFHKTPESEADSSELIAMMEELEGLEKMRGR</sequence>
<proteinExistence type="predicted"/>
<comment type="caution">
    <text evidence="1">The sequence shown here is derived from an EMBL/GenBank/DDBJ whole genome shotgun (WGS) entry which is preliminary data.</text>
</comment>
<organism evidence="1 2">
    <name type="scientific">Tunturiibacter gelidiferens</name>
    <dbReference type="NCBI Taxonomy" id="3069689"/>
    <lineage>
        <taxon>Bacteria</taxon>
        <taxon>Pseudomonadati</taxon>
        <taxon>Acidobacteriota</taxon>
        <taxon>Terriglobia</taxon>
        <taxon>Terriglobales</taxon>
        <taxon>Acidobacteriaceae</taxon>
        <taxon>Tunturiibacter</taxon>
    </lineage>
</organism>
<dbReference type="AlphaFoldDB" id="A0A9X0QK33"/>
<evidence type="ECO:0000313" key="1">
    <source>
        <dbReference type="EMBL" id="MBB5331695.1"/>
    </source>
</evidence>
<keyword evidence="2" id="KW-1185">Reference proteome</keyword>
<dbReference type="RefSeq" id="WP_183981506.1">
    <property type="nucleotide sequence ID" value="NZ_JACHEB010000017.1"/>
</dbReference>
<dbReference type="EMBL" id="JACHEB010000017">
    <property type="protein sequence ID" value="MBB5331695.1"/>
    <property type="molecule type" value="Genomic_DNA"/>
</dbReference>
<accession>A0A9X0QK33</accession>
<reference evidence="1 2" key="1">
    <citation type="submission" date="2020-08" db="EMBL/GenBank/DDBJ databases">
        <title>Genomic Encyclopedia of Type Strains, Phase IV (KMG-V): Genome sequencing to study the core and pangenomes of soil and plant-associated prokaryotes.</title>
        <authorList>
            <person name="Whitman W."/>
        </authorList>
    </citation>
    <scope>NUCLEOTIDE SEQUENCE [LARGE SCALE GENOMIC DNA]</scope>
    <source>
        <strain evidence="1 2">X5P2</strain>
    </source>
</reference>
<dbReference type="Proteomes" id="UP000535182">
    <property type="component" value="Unassembled WGS sequence"/>
</dbReference>
<protein>
    <submittedName>
        <fullName evidence="1">Uncharacterized protein</fullName>
    </submittedName>
</protein>
<name>A0A9X0QK33_9BACT</name>
<evidence type="ECO:0000313" key="2">
    <source>
        <dbReference type="Proteomes" id="UP000535182"/>
    </source>
</evidence>
<gene>
    <name evidence="1" type="ORF">HDF14_005344</name>
</gene>